<dbReference type="Pfam" id="PF00005">
    <property type="entry name" value="ABC_tran"/>
    <property type="match status" value="1"/>
</dbReference>
<dbReference type="SMART" id="SM00382">
    <property type="entry name" value="AAA"/>
    <property type="match status" value="1"/>
</dbReference>
<dbReference type="Gene3D" id="3.40.50.300">
    <property type="entry name" value="P-loop containing nucleotide triphosphate hydrolases"/>
    <property type="match status" value="1"/>
</dbReference>
<keyword evidence="1" id="KW-0547">Nucleotide-binding</keyword>
<sequence>MTLLQVRNLCKHFELHQTGRRIPAFDALSFDLQAGEFLLVAGPNGVGKSTLLRSLYRTYLPTGGQALFHSRLGPIDLAGAADVDISFLRREEIGMVSQFLRPRPRVSALDLVAEPLLDTGIAAAREQAAIFLNAFGLKRDLWAAYPTTFSGGEQQKVNLARALIRPNRLLLLDEPTASLDRHARAALLTRLSELKAAGTALIGVFHHPEDVAELIDRELILSVPAAPKQTDELRLSGTLAQPSGGNHVVQ</sequence>
<dbReference type="InterPro" id="IPR017871">
    <property type="entry name" value="ABC_transporter-like_CS"/>
</dbReference>
<protein>
    <submittedName>
        <fullName evidence="4">Phosphonate C-P lyase system protein PhnL</fullName>
    </submittedName>
</protein>
<dbReference type="InterPro" id="IPR015854">
    <property type="entry name" value="ABC_transpr_LolD-like"/>
</dbReference>
<dbReference type="RefSeq" id="WP_380006924.1">
    <property type="nucleotide sequence ID" value="NZ_JBHLYR010000021.1"/>
</dbReference>
<keyword evidence="4" id="KW-0456">Lyase</keyword>
<proteinExistence type="predicted"/>
<evidence type="ECO:0000259" key="3">
    <source>
        <dbReference type="PROSITE" id="PS50893"/>
    </source>
</evidence>
<dbReference type="InterPro" id="IPR003439">
    <property type="entry name" value="ABC_transporter-like_ATP-bd"/>
</dbReference>
<feature type="domain" description="ABC transporter" evidence="3">
    <location>
        <begin position="4"/>
        <end position="248"/>
    </location>
</feature>
<organism evidence="4 5">
    <name type="scientific">Deinococcus oregonensis</name>
    <dbReference type="NCBI Taxonomy" id="1805970"/>
    <lineage>
        <taxon>Bacteria</taxon>
        <taxon>Thermotogati</taxon>
        <taxon>Deinococcota</taxon>
        <taxon>Deinococci</taxon>
        <taxon>Deinococcales</taxon>
        <taxon>Deinococcaceae</taxon>
        <taxon>Deinococcus</taxon>
    </lineage>
</organism>
<dbReference type="GO" id="GO:0016829">
    <property type="term" value="F:lyase activity"/>
    <property type="evidence" value="ECO:0007669"/>
    <property type="project" value="UniProtKB-KW"/>
</dbReference>
<evidence type="ECO:0000256" key="2">
    <source>
        <dbReference type="ARBA" id="ARBA00022840"/>
    </source>
</evidence>
<evidence type="ECO:0000313" key="5">
    <source>
        <dbReference type="Proteomes" id="UP001589733"/>
    </source>
</evidence>
<dbReference type="PROSITE" id="PS00211">
    <property type="entry name" value="ABC_TRANSPORTER_1"/>
    <property type="match status" value="1"/>
</dbReference>
<dbReference type="InterPro" id="IPR027417">
    <property type="entry name" value="P-loop_NTPase"/>
</dbReference>
<name>A0ABV6AVS8_9DEIO</name>
<evidence type="ECO:0000256" key="1">
    <source>
        <dbReference type="ARBA" id="ARBA00022741"/>
    </source>
</evidence>
<gene>
    <name evidence="4" type="ORF">ACFFLM_06435</name>
</gene>
<dbReference type="SUPFAM" id="SSF52540">
    <property type="entry name" value="P-loop containing nucleoside triphosphate hydrolases"/>
    <property type="match status" value="1"/>
</dbReference>
<comment type="caution">
    <text evidence="4">The sequence shown here is derived from an EMBL/GenBank/DDBJ whole genome shotgun (WGS) entry which is preliminary data.</text>
</comment>
<evidence type="ECO:0000313" key="4">
    <source>
        <dbReference type="EMBL" id="MFB9991603.1"/>
    </source>
</evidence>
<accession>A0ABV6AVS8</accession>
<reference evidence="4 5" key="1">
    <citation type="submission" date="2024-09" db="EMBL/GenBank/DDBJ databases">
        <authorList>
            <person name="Sun Q."/>
            <person name="Mori K."/>
        </authorList>
    </citation>
    <scope>NUCLEOTIDE SEQUENCE [LARGE SCALE GENOMIC DNA]</scope>
    <source>
        <strain evidence="4 5">JCM 13503</strain>
    </source>
</reference>
<keyword evidence="5" id="KW-1185">Reference proteome</keyword>
<dbReference type="InterPro" id="IPR003593">
    <property type="entry name" value="AAA+_ATPase"/>
</dbReference>
<dbReference type="PROSITE" id="PS50893">
    <property type="entry name" value="ABC_TRANSPORTER_2"/>
    <property type="match status" value="1"/>
</dbReference>
<keyword evidence="2" id="KW-0067">ATP-binding</keyword>
<dbReference type="EMBL" id="JBHLYR010000021">
    <property type="protein sequence ID" value="MFB9991603.1"/>
    <property type="molecule type" value="Genomic_DNA"/>
</dbReference>
<dbReference type="Proteomes" id="UP001589733">
    <property type="component" value="Unassembled WGS sequence"/>
</dbReference>
<dbReference type="PANTHER" id="PTHR24220">
    <property type="entry name" value="IMPORT ATP-BINDING PROTEIN"/>
    <property type="match status" value="1"/>
</dbReference>